<feature type="domain" description="SMP-30/Gluconolactonase/LRE-like region" evidence="2">
    <location>
        <begin position="20"/>
        <end position="262"/>
    </location>
</feature>
<evidence type="ECO:0000313" key="3">
    <source>
        <dbReference type="EMBL" id="MET3793717.1"/>
    </source>
</evidence>
<evidence type="ECO:0000259" key="2">
    <source>
        <dbReference type="Pfam" id="PF08450"/>
    </source>
</evidence>
<sequence>MSQLLQPENLARLDAPSCKLGEGPTYDPRTDTAWWFDIIGRKLLEHRFRDSRTLVHDLPFMASALARIDDRRQLLFAENGLYIRTVADGALHPHLAIEADNALTRCNDARVHQSGAFWLGTMGRDAQRGAGSIYHYRAGRLTRLYEGITISNGICFAPDAATAYYADTALGTVMKVAVDPQTGLPTGEASPFLSSFPEGAGPDGAVCDAQGKVWIALWGTGCVKGYSSEGEFLSSFSLPASQVSCPAFIGPQARVMLVTSANDGLDDTSEADQSGATFTFDLPFAGRFEPDVVL</sequence>
<protein>
    <submittedName>
        <fullName evidence="3">Sugar lactone lactonase YvrE</fullName>
    </submittedName>
</protein>
<dbReference type="Pfam" id="PF08450">
    <property type="entry name" value="SGL"/>
    <property type="match status" value="1"/>
</dbReference>
<name>A0ABV2N4V4_9HYPH</name>
<reference evidence="3 4" key="1">
    <citation type="submission" date="2024-06" db="EMBL/GenBank/DDBJ databases">
        <title>Genomic Encyclopedia of Type Strains, Phase IV (KMG-IV): sequencing the most valuable type-strain genomes for metagenomic binning, comparative biology and taxonomic classification.</title>
        <authorList>
            <person name="Goeker M."/>
        </authorList>
    </citation>
    <scope>NUCLEOTIDE SEQUENCE [LARGE SCALE GENOMIC DNA]</scope>
    <source>
        <strain evidence="3 4">DSM 27865</strain>
    </source>
</reference>
<gene>
    <name evidence="3" type="ORF">ABID37_003955</name>
</gene>
<evidence type="ECO:0000313" key="4">
    <source>
        <dbReference type="Proteomes" id="UP001549076"/>
    </source>
</evidence>
<organism evidence="3 4">
    <name type="scientific">Aquamicrobium terrae</name>
    <dbReference type="NCBI Taxonomy" id="1324945"/>
    <lineage>
        <taxon>Bacteria</taxon>
        <taxon>Pseudomonadati</taxon>
        <taxon>Pseudomonadota</taxon>
        <taxon>Alphaproteobacteria</taxon>
        <taxon>Hyphomicrobiales</taxon>
        <taxon>Phyllobacteriaceae</taxon>
        <taxon>Aquamicrobium</taxon>
    </lineage>
</organism>
<keyword evidence="4" id="KW-1185">Reference proteome</keyword>
<dbReference type="SUPFAM" id="SSF63829">
    <property type="entry name" value="Calcium-dependent phosphotriesterase"/>
    <property type="match status" value="1"/>
</dbReference>
<comment type="similarity">
    <text evidence="1">Belongs to the SMP-30/CGR1 family.</text>
</comment>
<dbReference type="PANTHER" id="PTHR10907:SF47">
    <property type="entry name" value="REGUCALCIN"/>
    <property type="match status" value="1"/>
</dbReference>
<dbReference type="Proteomes" id="UP001549076">
    <property type="component" value="Unassembled WGS sequence"/>
</dbReference>
<proteinExistence type="inferred from homology"/>
<dbReference type="InterPro" id="IPR005511">
    <property type="entry name" value="SMP-30"/>
</dbReference>
<dbReference type="EMBL" id="JBEPML010000016">
    <property type="protein sequence ID" value="MET3793717.1"/>
    <property type="molecule type" value="Genomic_DNA"/>
</dbReference>
<accession>A0ABV2N4V4</accession>
<dbReference type="InterPro" id="IPR011042">
    <property type="entry name" value="6-blade_b-propeller_TolB-like"/>
</dbReference>
<dbReference type="PRINTS" id="PR01790">
    <property type="entry name" value="SMP30FAMILY"/>
</dbReference>
<comment type="caution">
    <text evidence="3">The sequence shown here is derived from an EMBL/GenBank/DDBJ whole genome shotgun (WGS) entry which is preliminary data.</text>
</comment>
<evidence type="ECO:0000256" key="1">
    <source>
        <dbReference type="ARBA" id="ARBA00008853"/>
    </source>
</evidence>
<dbReference type="Gene3D" id="2.120.10.30">
    <property type="entry name" value="TolB, C-terminal domain"/>
    <property type="match status" value="1"/>
</dbReference>
<dbReference type="InterPro" id="IPR013658">
    <property type="entry name" value="SGL"/>
</dbReference>
<dbReference type="RefSeq" id="WP_354197832.1">
    <property type="nucleotide sequence ID" value="NZ_JBEPML010000016.1"/>
</dbReference>
<dbReference type="PANTHER" id="PTHR10907">
    <property type="entry name" value="REGUCALCIN"/>
    <property type="match status" value="1"/>
</dbReference>